<dbReference type="AlphaFoldDB" id="A0A4Y2WVU6"/>
<evidence type="ECO:0000313" key="2">
    <source>
        <dbReference type="Proteomes" id="UP000499080"/>
    </source>
</evidence>
<proteinExistence type="predicted"/>
<reference evidence="1 2" key="1">
    <citation type="journal article" date="2019" name="Sci. Rep.">
        <title>Orb-weaving spider Araneus ventricosus genome elucidates the spidroin gene catalogue.</title>
        <authorList>
            <person name="Kono N."/>
            <person name="Nakamura H."/>
            <person name="Ohtoshi R."/>
            <person name="Moran D.A.P."/>
            <person name="Shinohara A."/>
            <person name="Yoshida Y."/>
            <person name="Fujiwara M."/>
            <person name="Mori M."/>
            <person name="Tomita M."/>
            <person name="Arakawa K."/>
        </authorList>
    </citation>
    <scope>NUCLEOTIDE SEQUENCE [LARGE SCALE GENOMIC DNA]</scope>
</reference>
<accession>A0A4Y2WVU6</accession>
<dbReference type="Proteomes" id="UP000499080">
    <property type="component" value="Unassembled WGS sequence"/>
</dbReference>
<organism evidence="1 2">
    <name type="scientific">Araneus ventricosus</name>
    <name type="common">Orbweaver spider</name>
    <name type="synonym">Epeira ventricosa</name>
    <dbReference type="NCBI Taxonomy" id="182803"/>
    <lineage>
        <taxon>Eukaryota</taxon>
        <taxon>Metazoa</taxon>
        <taxon>Ecdysozoa</taxon>
        <taxon>Arthropoda</taxon>
        <taxon>Chelicerata</taxon>
        <taxon>Arachnida</taxon>
        <taxon>Araneae</taxon>
        <taxon>Araneomorphae</taxon>
        <taxon>Entelegynae</taxon>
        <taxon>Araneoidea</taxon>
        <taxon>Araneidae</taxon>
        <taxon>Araneus</taxon>
    </lineage>
</organism>
<dbReference type="EMBL" id="BGPR01065847">
    <property type="protein sequence ID" value="GBO40580.1"/>
    <property type="molecule type" value="Genomic_DNA"/>
</dbReference>
<evidence type="ECO:0000313" key="1">
    <source>
        <dbReference type="EMBL" id="GBO40580.1"/>
    </source>
</evidence>
<protein>
    <submittedName>
        <fullName evidence="1">Uncharacterized protein</fullName>
    </submittedName>
</protein>
<name>A0A4Y2WVU6_ARAVE</name>
<comment type="caution">
    <text evidence="1">The sequence shown here is derived from an EMBL/GenBank/DDBJ whole genome shotgun (WGS) entry which is preliminary data.</text>
</comment>
<keyword evidence="2" id="KW-1185">Reference proteome</keyword>
<sequence length="107" mass="12316">MGNSLSGCRKDPISDVGAYFLWKGSVKWLVMAVRSQAISSLLLSRWLCHSVTHMLKSIGVEFFLVPKFYHKFDVESLLYLFIHPTIDKRKKWVPCFDNLKAANCFDS</sequence>
<gene>
    <name evidence="1" type="ORF">AVEN_231453_1</name>
</gene>